<feature type="domain" description="GP-PDE" evidence="1">
    <location>
        <begin position="53"/>
        <end position="333"/>
    </location>
</feature>
<gene>
    <name evidence="2" type="ORF">MHEC_04270</name>
</gene>
<dbReference type="GO" id="GO:0006629">
    <property type="term" value="P:lipid metabolic process"/>
    <property type="evidence" value="ECO:0007669"/>
    <property type="project" value="InterPro"/>
</dbReference>
<accession>A0A7R7GQ19</accession>
<name>A0A7R7GQ19_9MYCO</name>
<dbReference type="EMBL" id="AP024237">
    <property type="protein sequence ID" value="BCO33994.1"/>
    <property type="molecule type" value="Genomic_DNA"/>
</dbReference>
<protein>
    <submittedName>
        <fullName evidence="2">Putative glycerophosphoryl diester phosphodiesterase (GlpQ)</fullName>
    </submittedName>
</protein>
<organism evidence="2 3">
    <name type="scientific">Mycobacterium heckeshornense</name>
    <dbReference type="NCBI Taxonomy" id="110505"/>
    <lineage>
        <taxon>Bacteria</taxon>
        <taxon>Bacillati</taxon>
        <taxon>Actinomycetota</taxon>
        <taxon>Actinomycetes</taxon>
        <taxon>Mycobacteriales</taxon>
        <taxon>Mycobacteriaceae</taxon>
        <taxon>Mycobacterium</taxon>
    </lineage>
</organism>
<dbReference type="Pfam" id="PF03009">
    <property type="entry name" value="GDPD"/>
    <property type="match status" value="1"/>
</dbReference>
<sequence>MRRWLPEWYSPKSPASAADNFAAMQARLGAFLLAVVVALCGPPAAANAQAADFDLVAHRGGSGETTEESLRAFAKSLELGVSTLEFDIGITKDHQPVVWHDLTIEPTKCADTAPAFAADPQYPYVGKLVHELTLAQIRMLDCGKLLSEFPNAEVVLGNKIATLPDVFALTGSYRADVRYDIETKVDAADPARTAGPQEFVDVILAAVRAAGKVGRVEIESFDWRTLPMARQAEPSIPLVALWNEATWTPGSVWLAGINPAVVRDPIVGARIVGADIVSPDYAIVDEALVNRAHMLGLKVIPATVNDADAMRALIAAGADGIVTDYPTLLRRVMTELALPLPPIYRRELNPQ</sequence>
<dbReference type="InterPro" id="IPR030395">
    <property type="entry name" value="GP_PDE_dom"/>
</dbReference>
<dbReference type="Proteomes" id="UP000595446">
    <property type="component" value="Chromosome"/>
</dbReference>
<dbReference type="GO" id="GO:0008081">
    <property type="term" value="F:phosphoric diester hydrolase activity"/>
    <property type="evidence" value="ECO:0007669"/>
    <property type="project" value="InterPro"/>
</dbReference>
<reference evidence="2 3" key="1">
    <citation type="submission" date="2020-12" db="EMBL/GenBank/DDBJ databases">
        <title>Complete genome sequence of Mycobacterium heckeshornense JCM 15655T, closely related to a pathogenic non-tuberculous mycobacterial species Mycobacterium xenopi.</title>
        <authorList>
            <person name="Yoshida M."/>
            <person name="Fukano H."/>
            <person name="Asakura T."/>
            <person name="Suzuki M."/>
            <person name="Hoshino Y."/>
        </authorList>
    </citation>
    <scope>NUCLEOTIDE SEQUENCE [LARGE SCALE GENOMIC DNA]</scope>
    <source>
        <strain evidence="2 3">JCM 15655</strain>
    </source>
</reference>
<dbReference type="PANTHER" id="PTHR46211">
    <property type="entry name" value="GLYCEROPHOSPHORYL DIESTER PHOSPHODIESTERASE"/>
    <property type="match status" value="1"/>
</dbReference>
<evidence type="ECO:0000313" key="2">
    <source>
        <dbReference type="EMBL" id="BCO33994.1"/>
    </source>
</evidence>
<dbReference type="SUPFAM" id="SSF51695">
    <property type="entry name" value="PLC-like phosphodiesterases"/>
    <property type="match status" value="1"/>
</dbReference>
<dbReference type="InterPro" id="IPR017946">
    <property type="entry name" value="PLC-like_Pdiesterase_TIM-brl"/>
</dbReference>
<dbReference type="PROSITE" id="PS51704">
    <property type="entry name" value="GP_PDE"/>
    <property type="match status" value="1"/>
</dbReference>
<proteinExistence type="predicted"/>
<evidence type="ECO:0000313" key="3">
    <source>
        <dbReference type="Proteomes" id="UP000595446"/>
    </source>
</evidence>
<dbReference type="AlphaFoldDB" id="A0A7R7GQ19"/>
<evidence type="ECO:0000259" key="1">
    <source>
        <dbReference type="PROSITE" id="PS51704"/>
    </source>
</evidence>
<keyword evidence="3" id="KW-1185">Reference proteome</keyword>
<dbReference type="PANTHER" id="PTHR46211:SF14">
    <property type="entry name" value="GLYCEROPHOSPHODIESTER PHOSPHODIESTERASE"/>
    <property type="match status" value="1"/>
</dbReference>
<dbReference type="Gene3D" id="3.20.20.190">
    <property type="entry name" value="Phosphatidylinositol (PI) phosphodiesterase"/>
    <property type="match status" value="1"/>
</dbReference>